<dbReference type="PROSITE" id="PS50011">
    <property type="entry name" value="PROTEIN_KINASE_DOM"/>
    <property type="match status" value="1"/>
</dbReference>
<sequence>MPPNLETFIPGECLPDAIDVYIDDNFIHNICKLYSMHGKQFTVRQPIKLVRQYPPCPPGSERGSGDVNGSKPSVDIPDCDCPAQLDLRHAELLGVGHHSKVVLAPLTFPSAPSVRRAVAVKMSVPFSSHEMLLNEAKIYNAFPRNLQDGDAPTVPKFYGYYVHSTEAFDWDYGNNGGDNCSAEDDWKESRTDMLNSIASILLLEACGKPVQTESLALSHREDIAKLLKRLHEANFVQGSFYARNILVQPGPLILPYAERTYTESSYRIIDFGRGLSLDVNSSYRRVICDAEEERSCARERLLIP</sequence>
<organism evidence="4 5">
    <name type="scientific">Russula ochroleuca</name>
    <dbReference type="NCBI Taxonomy" id="152965"/>
    <lineage>
        <taxon>Eukaryota</taxon>
        <taxon>Fungi</taxon>
        <taxon>Dikarya</taxon>
        <taxon>Basidiomycota</taxon>
        <taxon>Agaricomycotina</taxon>
        <taxon>Agaricomycetes</taxon>
        <taxon>Russulales</taxon>
        <taxon>Russulaceae</taxon>
        <taxon>Russula</taxon>
    </lineage>
</organism>
<keyword evidence="1" id="KW-0547">Nucleotide-binding</keyword>
<name>A0A9P5JWW8_9AGAM</name>
<evidence type="ECO:0000256" key="2">
    <source>
        <dbReference type="SAM" id="MobiDB-lite"/>
    </source>
</evidence>
<dbReference type="PROSITE" id="PS00107">
    <property type="entry name" value="PROTEIN_KINASE_ATP"/>
    <property type="match status" value="1"/>
</dbReference>
<protein>
    <recommendedName>
        <fullName evidence="3">Protein kinase domain-containing protein</fullName>
    </recommendedName>
</protein>
<keyword evidence="5" id="KW-1185">Reference proteome</keyword>
<dbReference type="GO" id="GO:0004672">
    <property type="term" value="F:protein kinase activity"/>
    <property type="evidence" value="ECO:0007669"/>
    <property type="project" value="InterPro"/>
</dbReference>
<evidence type="ECO:0000313" key="5">
    <source>
        <dbReference type="Proteomes" id="UP000759537"/>
    </source>
</evidence>
<dbReference type="Gene3D" id="1.10.510.10">
    <property type="entry name" value="Transferase(Phosphotransferase) domain 1"/>
    <property type="match status" value="1"/>
</dbReference>
<comment type="caution">
    <text evidence="4">The sequence shown here is derived from an EMBL/GenBank/DDBJ whole genome shotgun (WGS) entry which is preliminary data.</text>
</comment>
<reference evidence="4" key="2">
    <citation type="journal article" date="2020" name="Nat. Commun.">
        <title>Large-scale genome sequencing of mycorrhizal fungi provides insights into the early evolution of symbiotic traits.</title>
        <authorList>
            <person name="Miyauchi S."/>
            <person name="Kiss E."/>
            <person name="Kuo A."/>
            <person name="Drula E."/>
            <person name="Kohler A."/>
            <person name="Sanchez-Garcia M."/>
            <person name="Morin E."/>
            <person name="Andreopoulos B."/>
            <person name="Barry K.W."/>
            <person name="Bonito G."/>
            <person name="Buee M."/>
            <person name="Carver A."/>
            <person name="Chen C."/>
            <person name="Cichocki N."/>
            <person name="Clum A."/>
            <person name="Culley D."/>
            <person name="Crous P.W."/>
            <person name="Fauchery L."/>
            <person name="Girlanda M."/>
            <person name="Hayes R.D."/>
            <person name="Keri Z."/>
            <person name="LaButti K."/>
            <person name="Lipzen A."/>
            <person name="Lombard V."/>
            <person name="Magnuson J."/>
            <person name="Maillard F."/>
            <person name="Murat C."/>
            <person name="Nolan M."/>
            <person name="Ohm R.A."/>
            <person name="Pangilinan J."/>
            <person name="Pereira M.F."/>
            <person name="Perotto S."/>
            <person name="Peter M."/>
            <person name="Pfister S."/>
            <person name="Riley R."/>
            <person name="Sitrit Y."/>
            <person name="Stielow J.B."/>
            <person name="Szollosi G."/>
            <person name="Zifcakova L."/>
            <person name="Stursova M."/>
            <person name="Spatafora J.W."/>
            <person name="Tedersoo L."/>
            <person name="Vaario L.M."/>
            <person name="Yamada A."/>
            <person name="Yan M."/>
            <person name="Wang P."/>
            <person name="Xu J."/>
            <person name="Bruns T."/>
            <person name="Baldrian P."/>
            <person name="Vilgalys R."/>
            <person name="Dunand C."/>
            <person name="Henrissat B."/>
            <person name="Grigoriev I.V."/>
            <person name="Hibbett D."/>
            <person name="Nagy L.G."/>
            <person name="Martin F.M."/>
        </authorList>
    </citation>
    <scope>NUCLEOTIDE SEQUENCE</scope>
    <source>
        <strain evidence="4">Prilba</strain>
    </source>
</reference>
<reference evidence="4" key="1">
    <citation type="submission" date="2019-10" db="EMBL/GenBank/DDBJ databases">
        <authorList>
            <consortium name="DOE Joint Genome Institute"/>
            <person name="Kuo A."/>
            <person name="Miyauchi S."/>
            <person name="Kiss E."/>
            <person name="Drula E."/>
            <person name="Kohler A."/>
            <person name="Sanchez-Garcia M."/>
            <person name="Andreopoulos B."/>
            <person name="Barry K.W."/>
            <person name="Bonito G."/>
            <person name="Buee M."/>
            <person name="Carver A."/>
            <person name="Chen C."/>
            <person name="Cichocki N."/>
            <person name="Clum A."/>
            <person name="Culley D."/>
            <person name="Crous P.W."/>
            <person name="Fauchery L."/>
            <person name="Girlanda M."/>
            <person name="Hayes R."/>
            <person name="Keri Z."/>
            <person name="LaButti K."/>
            <person name="Lipzen A."/>
            <person name="Lombard V."/>
            <person name="Magnuson J."/>
            <person name="Maillard F."/>
            <person name="Morin E."/>
            <person name="Murat C."/>
            <person name="Nolan M."/>
            <person name="Ohm R."/>
            <person name="Pangilinan J."/>
            <person name="Pereira M."/>
            <person name="Perotto S."/>
            <person name="Peter M."/>
            <person name="Riley R."/>
            <person name="Sitrit Y."/>
            <person name="Stielow B."/>
            <person name="Szollosi G."/>
            <person name="Zifcakova L."/>
            <person name="Stursova M."/>
            <person name="Spatafora J.W."/>
            <person name="Tedersoo L."/>
            <person name="Vaario L.-M."/>
            <person name="Yamada A."/>
            <person name="Yan M."/>
            <person name="Wang P."/>
            <person name="Xu J."/>
            <person name="Bruns T."/>
            <person name="Baldrian P."/>
            <person name="Vilgalys R."/>
            <person name="Henrissat B."/>
            <person name="Grigoriev I.V."/>
            <person name="Hibbett D."/>
            <person name="Nagy L.G."/>
            <person name="Martin F.M."/>
        </authorList>
    </citation>
    <scope>NUCLEOTIDE SEQUENCE</scope>
    <source>
        <strain evidence="4">Prilba</strain>
    </source>
</reference>
<evidence type="ECO:0000256" key="1">
    <source>
        <dbReference type="PROSITE-ProRule" id="PRU10141"/>
    </source>
</evidence>
<dbReference type="InterPro" id="IPR011009">
    <property type="entry name" value="Kinase-like_dom_sf"/>
</dbReference>
<dbReference type="InterPro" id="IPR017441">
    <property type="entry name" value="Protein_kinase_ATP_BS"/>
</dbReference>
<keyword evidence="1" id="KW-0067">ATP-binding</keyword>
<feature type="region of interest" description="Disordered" evidence="2">
    <location>
        <begin position="52"/>
        <end position="71"/>
    </location>
</feature>
<dbReference type="SUPFAM" id="SSF56112">
    <property type="entry name" value="Protein kinase-like (PK-like)"/>
    <property type="match status" value="1"/>
</dbReference>
<evidence type="ECO:0000313" key="4">
    <source>
        <dbReference type="EMBL" id="KAF8469256.1"/>
    </source>
</evidence>
<dbReference type="InterPro" id="IPR000719">
    <property type="entry name" value="Prot_kinase_dom"/>
</dbReference>
<feature type="domain" description="Protein kinase" evidence="3">
    <location>
        <begin position="87"/>
        <end position="304"/>
    </location>
</feature>
<dbReference type="OrthoDB" id="5327923at2759"/>
<dbReference type="AlphaFoldDB" id="A0A9P5JWW8"/>
<proteinExistence type="predicted"/>
<gene>
    <name evidence="4" type="ORF">DFH94DRAFT_774060</name>
</gene>
<feature type="binding site" evidence="1">
    <location>
        <position position="121"/>
    </location>
    <ligand>
        <name>ATP</name>
        <dbReference type="ChEBI" id="CHEBI:30616"/>
    </ligand>
</feature>
<evidence type="ECO:0000259" key="3">
    <source>
        <dbReference type="PROSITE" id="PS50011"/>
    </source>
</evidence>
<accession>A0A9P5JWW8</accession>
<dbReference type="GO" id="GO:0005524">
    <property type="term" value="F:ATP binding"/>
    <property type="evidence" value="ECO:0007669"/>
    <property type="project" value="UniProtKB-UniRule"/>
</dbReference>
<dbReference type="EMBL" id="WHVB01000029">
    <property type="protein sequence ID" value="KAF8469256.1"/>
    <property type="molecule type" value="Genomic_DNA"/>
</dbReference>
<dbReference type="Proteomes" id="UP000759537">
    <property type="component" value="Unassembled WGS sequence"/>
</dbReference>